<dbReference type="CDD" id="cd02440">
    <property type="entry name" value="AdoMet_MTases"/>
    <property type="match status" value="1"/>
</dbReference>
<keyword evidence="2" id="KW-0489">Methyltransferase</keyword>
<dbReference type="Gene3D" id="3.40.50.150">
    <property type="entry name" value="Vaccinia Virus protein VP39"/>
    <property type="match status" value="1"/>
</dbReference>
<dbReference type="SUPFAM" id="SSF53335">
    <property type="entry name" value="S-adenosyl-L-methionine-dependent methyltransferases"/>
    <property type="match status" value="1"/>
</dbReference>
<gene>
    <name evidence="2" type="ORF">E2C06_15815</name>
</gene>
<dbReference type="InterPro" id="IPR029063">
    <property type="entry name" value="SAM-dependent_MTases_sf"/>
</dbReference>
<dbReference type="GO" id="GO:0008168">
    <property type="term" value="F:methyltransferase activity"/>
    <property type="evidence" value="ECO:0007669"/>
    <property type="project" value="UniProtKB-KW"/>
</dbReference>
<evidence type="ECO:0000259" key="1">
    <source>
        <dbReference type="Pfam" id="PF13395"/>
    </source>
</evidence>
<dbReference type="PANTHER" id="PTHR43861">
    <property type="entry name" value="TRANS-ACONITATE 2-METHYLTRANSFERASE-RELATED"/>
    <property type="match status" value="1"/>
</dbReference>
<accession>A0A4R5QFX2</accession>
<protein>
    <submittedName>
        <fullName evidence="2">Methyltransferase domain-containing protein</fullName>
    </submittedName>
</protein>
<organism evidence="2 3">
    <name type="scientific">Dankookia rubra</name>
    <dbReference type="NCBI Taxonomy" id="1442381"/>
    <lineage>
        <taxon>Bacteria</taxon>
        <taxon>Pseudomonadati</taxon>
        <taxon>Pseudomonadota</taxon>
        <taxon>Alphaproteobacteria</taxon>
        <taxon>Acetobacterales</taxon>
        <taxon>Roseomonadaceae</taxon>
        <taxon>Dankookia</taxon>
    </lineage>
</organism>
<sequence>MLLHVSEDRPKPSPRGWDTVTPYHRGFREFAEAYEAFGFEQIHAGALPFLPPKPGLMLDIGAGSGRDAGWFAAKGWEIVAVEPAAAMRQEAARRHPSSQIRWLDDRLPALAAVHRLGLGFDLAWLSGVWMHIPPEDRPRAMRKLATLLRPGGRLVLTLRHGPAPEDRPMWPVDANEVERLGLDHGLALRVATEHVEDRHGRRDIRWRTVILDLPDDGAGALPLLRGVILRQEKAATYKLALLRCIARIADSSPNIAREAGEHVELPLGLVALYWIRMFKPLVERRLPQRPGEAMGFVTPAFRALAPLAPYDLRPGARFAGDLAAALHRALADAARLIATMPATHLTFADNTPVFPTTPRRPPRATDPIVLGAELLWGYGTTGVPLPVWQALRRMAAWIEPMLLAEWVRLTQAYGARVGRDIPADAVMRALTWLEPLRDTALVRDLVDGRVVRGEAVACVWTGEPLRSRGVEIDHCLPWSAWACNDLWNLLPASRAANQRKSGLIVGAMALADAKPRILAWWEDAYRRADPALRARFTEEAQTTLPLAQDREPTLDELFAALDFRRLRLRQETQLPEWSGAV</sequence>
<evidence type="ECO:0000313" key="3">
    <source>
        <dbReference type="Proteomes" id="UP000295096"/>
    </source>
</evidence>
<dbReference type="OrthoDB" id="7348755at2"/>
<dbReference type="Gene3D" id="1.10.30.50">
    <property type="match status" value="1"/>
</dbReference>
<dbReference type="Pfam" id="PF13489">
    <property type="entry name" value="Methyltransf_23"/>
    <property type="match status" value="1"/>
</dbReference>
<dbReference type="InterPro" id="IPR003615">
    <property type="entry name" value="HNH_nuc"/>
</dbReference>
<dbReference type="CDD" id="cd00085">
    <property type="entry name" value="HNHc"/>
    <property type="match status" value="1"/>
</dbReference>
<keyword evidence="2" id="KW-0808">Transferase</keyword>
<proteinExistence type="predicted"/>
<name>A0A4R5QFX2_9PROT</name>
<dbReference type="Pfam" id="PF13395">
    <property type="entry name" value="HNH_4"/>
    <property type="match status" value="1"/>
</dbReference>
<evidence type="ECO:0000313" key="2">
    <source>
        <dbReference type="EMBL" id="TDH61598.1"/>
    </source>
</evidence>
<feature type="domain" description="HNH nuclease" evidence="1">
    <location>
        <begin position="458"/>
        <end position="501"/>
    </location>
</feature>
<keyword evidence="3" id="KW-1185">Reference proteome</keyword>
<dbReference type="GO" id="GO:0032259">
    <property type="term" value="P:methylation"/>
    <property type="evidence" value="ECO:0007669"/>
    <property type="project" value="UniProtKB-KW"/>
</dbReference>
<dbReference type="Proteomes" id="UP000295096">
    <property type="component" value="Unassembled WGS sequence"/>
</dbReference>
<dbReference type="AlphaFoldDB" id="A0A4R5QFX2"/>
<dbReference type="EMBL" id="SMSJ01000019">
    <property type="protein sequence ID" value="TDH61598.1"/>
    <property type="molecule type" value="Genomic_DNA"/>
</dbReference>
<reference evidence="2 3" key="1">
    <citation type="journal article" date="2016" name="J. Microbiol.">
        <title>Dankookia rubra gen. nov., sp. nov., an alphaproteobacterium isolated from sediment of a shallow stream.</title>
        <authorList>
            <person name="Kim W.H."/>
            <person name="Kim D.H."/>
            <person name="Kang K."/>
            <person name="Ahn T.Y."/>
        </authorList>
    </citation>
    <scope>NUCLEOTIDE SEQUENCE [LARGE SCALE GENOMIC DNA]</scope>
    <source>
        <strain evidence="2 3">JCM30602</strain>
    </source>
</reference>
<comment type="caution">
    <text evidence="2">The sequence shown here is derived from an EMBL/GenBank/DDBJ whole genome shotgun (WGS) entry which is preliminary data.</text>
</comment>